<evidence type="ECO:0000256" key="1">
    <source>
        <dbReference type="SAM" id="MobiDB-lite"/>
    </source>
</evidence>
<keyword evidence="3" id="KW-1185">Reference proteome</keyword>
<dbReference type="AlphaFoldDB" id="A0AA38C9W0"/>
<protein>
    <submittedName>
        <fullName evidence="2">Uncharacterized protein</fullName>
    </submittedName>
</protein>
<accession>A0AA38C9W0</accession>
<dbReference type="Proteomes" id="UP000824469">
    <property type="component" value="Unassembled WGS sequence"/>
</dbReference>
<reference evidence="2 3" key="1">
    <citation type="journal article" date="2021" name="Nat. Plants">
        <title>The Taxus genome provides insights into paclitaxel biosynthesis.</title>
        <authorList>
            <person name="Xiong X."/>
            <person name="Gou J."/>
            <person name="Liao Q."/>
            <person name="Li Y."/>
            <person name="Zhou Q."/>
            <person name="Bi G."/>
            <person name="Li C."/>
            <person name="Du R."/>
            <person name="Wang X."/>
            <person name="Sun T."/>
            <person name="Guo L."/>
            <person name="Liang H."/>
            <person name="Lu P."/>
            <person name="Wu Y."/>
            <person name="Zhang Z."/>
            <person name="Ro D.K."/>
            <person name="Shang Y."/>
            <person name="Huang S."/>
            <person name="Yan J."/>
        </authorList>
    </citation>
    <scope>NUCLEOTIDE SEQUENCE [LARGE SCALE GENOMIC DNA]</scope>
    <source>
        <strain evidence="2">Ta-2019</strain>
    </source>
</reference>
<feature type="region of interest" description="Disordered" evidence="1">
    <location>
        <begin position="51"/>
        <end position="91"/>
    </location>
</feature>
<feature type="non-terminal residue" evidence="2">
    <location>
        <position position="131"/>
    </location>
</feature>
<feature type="non-terminal residue" evidence="2">
    <location>
        <position position="1"/>
    </location>
</feature>
<gene>
    <name evidence="2" type="ORF">KI387_028429</name>
</gene>
<evidence type="ECO:0000313" key="2">
    <source>
        <dbReference type="EMBL" id="KAH9296747.1"/>
    </source>
</evidence>
<organism evidence="2 3">
    <name type="scientific">Taxus chinensis</name>
    <name type="common">Chinese yew</name>
    <name type="synonym">Taxus wallichiana var. chinensis</name>
    <dbReference type="NCBI Taxonomy" id="29808"/>
    <lineage>
        <taxon>Eukaryota</taxon>
        <taxon>Viridiplantae</taxon>
        <taxon>Streptophyta</taxon>
        <taxon>Embryophyta</taxon>
        <taxon>Tracheophyta</taxon>
        <taxon>Spermatophyta</taxon>
        <taxon>Pinopsida</taxon>
        <taxon>Pinidae</taxon>
        <taxon>Conifers II</taxon>
        <taxon>Cupressales</taxon>
        <taxon>Taxaceae</taxon>
        <taxon>Taxus</taxon>
    </lineage>
</organism>
<dbReference type="EMBL" id="JAHRHJ020000010">
    <property type="protein sequence ID" value="KAH9296747.1"/>
    <property type="molecule type" value="Genomic_DNA"/>
</dbReference>
<evidence type="ECO:0000313" key="3">
    <source>
        <dbReference type="Proteomes" id="UP000824469"/>
    </source>
</evidence>
<sequence length="131" mass="14447">GTKNINASPSRQRKAGETLIFYVSRVKALSGKRVQDRRSEQGGGYRTAALIRAAVTRPPPRQGGGFVTEGQKAKKRGKKGKTKDAGAKRGMRDVNAYSEGFSGSRTPCEETCIIIGELVTFFWQYSTLQFW</sequence>
<proteinExistence type="predicted"/>
<feature type="compositionally biased region" description="Basic and acidic residues" evidence="1">
    <location>
        <begin position="82"/>
        <end position="91"/>
    </location>
</feature>
<comment type="caution">
    <text evidence="2">The sequence shown here is derived from an EMBL/GenBank/DDBJ whole genome shotgun (WGS) entry which is preliminary data.</text>
</comment>
<name>A0AA38C9W0_TAXCH</name>